<dbReference type="GO" id="GO:0005506">
    <property type="term" value="F:iron ion binding"/>
    <property type="evidence" value="ECO:0007669"/>
    <property type="project" value="InterPro"/>
</dbReference>
<dbReference type="EMBL" id="LCWF01000041">
    <property type="protein sequence ID" value="KKY25486.1"/>
    <property type="molecule type" value="Genomic_DNA"/>
</dbReference>
<feature type="transmembrane region" description="Helical" evidence="7">
    <location>
        <begin position="12"/>
        <end position="38"/>
    </location>
</feature>
<evidence type="ECO:0000256" key="5">
    <source>
        <dbReference type="ARBA" id="ARBA00023004"/>
    </source>
</evidence>
<dbReference type="InterPro" id="IPR050121">
    <property type="entry name" value="Cytochrome_P450_monoxygenase"/>
</dbReference>
<keyword evidence="6" id="KW-0560">Oxidoreductase</keyword>
<dbReference type="InterPro" id="IPR001128">
    <property type="entry name" value="Cyt_P450"/>
</dbReference>
<evidence type="ECO:0000313" key="9">
    <source>
        <dbReference type="Proteomes" id="UP000053317"/>
    </source>
</evidence>
<dbReference type="OrthoDB" id="1470350at2759"/>
<evidence type="ECO:0000313" key="8">
    <source>
        <dbReference type="EMBL" id="KKY25486.1"/>
    </source>
</evidence>
<evidence type="ECO:0000256" key="4">
    <source>
        <dbReference type="ARBA" id="ARBA00022723"/>
    </source>
</evidence>
<keyword evidence="5" id="KW-0408">Iron</keyword>
<proteinExistence type="inferred from homology"/>
<evidence type="ECO:0000256" key="1">
    <source>
        <dbReference type="ARBA" id="ARBA00001971"/>
    </source>
</evidence>
<keyword evidence="4" id="KW-0479">Metal-binding</keyword>
<evidence type="ECO:0000256" key="6">
    <source>
        <dbReference type="ARBA" id="ARBA00023033"/>
    </source>
</evidence>
<dbReference type="GO" id="GO:0016705">
    <property type="term" value="F:oxidoreductase activity, acting on paired donors, with incorporation or reduction of molecular oxygen"/>
    <property type="evidence" value="ECO:0007669"/>
    <property type="project" value="InterPro"/>
</dbReference>
<dbReference type="InterPro" id="IPR036396">
    <property type="entry name" value="Cyt_P450_sf"/>
</dbReference>
<comment type="caution">
    <text evidence="8">The sequence shown here is derived from an EMBL/GenBank/DDBJ whole genome shotgun (WGS) entry which is preliminary data.</text>
</comment>
<comment type="similarity">
    <text evidence="2">Belongs to the cytochrome P450 family.</text>
</comment>
<dbReference type="GO" id="GO:0004497">
    <property type="term" value="F:monooxygenase activity"/>
    <property type="evidence" value="ECO:0007669"/>
    <property type="project" value="UniProtKB-KW"/>
</dbReference>
<evidence type="ECO:0000256" key="3">
    <source>
        <dbReference type="ARBA" id="ARBA00022617"/>
    </source>
</evidence>
<dbReference type="Gene3D" id="1.10.630.10">
    <property type="entry name" value="Cytochrome P450"/>
    <property type="match status" value="1"/>
</dbReference>
<gene>
    <name evidence="8" type="ORF">UCRPC4_g01750</name>
</gene>
<comment type="cofactor">
    <cofactor evidence="1">
        <name>heme</name>
        <dbReference type="ChEBI" id="CHEBI:30413"/>
    </cofactor>
</comment>
<keyword evidence="7" id="KW-0472">Membrane</keyword>
<evidence type="ECO:0000256" key="7">
    <source>
        <dbReference type="SAM" id="Phobius"/>
    </source>
</evidence>
<accession>A0A0G2ETK8</accession>
<keyword evidence="9" id="KW-1185">Reference proteome</keyword>
<reference evidence="8 9" key="2">
    <citation type="submission" date="2015-05" db="EMBL/GenBank/DDBJ databases">
        <authorList>
            <person name="Morales-Cruz A."/>
            <person name="Amrine K.C."/>
            <person name="Cantu D."/>
        </authorList>
    </citation>
    <scope>NUCLEOTIDE SEQUENCE [LARGE SCALE GENOMIC DNA]</scope>
    <source>
        <strain evidence="8">UCRPC4</strain>
    </source>
</reference>
<evidence type="ECO:0000256" key="2">
    <source>
        <dbReference type="ARBA" id="ARBA00010617"/>
    </source>
</evidence>
<keyword evidence="3" id="KW-0349">Heme</keyword>
<dbReference type="Proteomes" id="UP000053317">
    <property type="component" value="Unassembled WGS sequence"/>
</dbReference>
<dbReference type="SUPFAM" id="SSF48264">
    <property type="entry name" value="Cytochrome P450"/>
    <property type="match status" value="1"/>
</dbReference>
<keyword evidence="7" id="KW-1133">Transmembrane helix</keyword>
<reference evidence="8 9" key="1">
    <citation type="submission" date="2015-05" db="EMBL/GenBank/DDBJ databases">
        <title>Distinctive expansion of gene families associated with plant cell wall degradation and secondary metabolism in the genomes of grapevine trunk pathogens.</title>
        <authorList>
            <person name="Lawrence D.P."/>
            <person name="Travadon R."/>
            <person name="Rolshausen P.E."/>
            <person name="Baumgartner K."/>
        </authorList>
    </citation>
    <scope>NUCLEOTIDE SEQUENCE [LARGE SCALE GENOMIC DNA]</scope>
    <source>
        <strain evidence="8">UCRPC4</strain>
    </source>
</reference>
<protein>
    <submittedName>
        <fullName evidence="8">Putative toxin biosynthesis cytochrome p450</fullName>
    </submittedName>
</protein>
<keyword evidence="7" id="KW-0812">Transmembrane</keyword>
<dbReference type="PANTHER" id="PTHR24305">
    <property type="entry name" value="CYTOCHROME P450"/>
    <property type="match status" value="1"/>
</dbReference>
<organism evidence="8 9">
    <name type="scientific">Phaeomoniella chlamydospora</name>
    <name type="common">Phaeoacremonium chlamydosporum</name>
    <dbReference type="NCBI Taxonomy" id="158046"/>
    <lineage>
        <taxon>Eukaryota</taxon>
        <taxon>Fungi</taxon>
        <taxon>Dikarya</taxon>
        <taxon>Ascomycota</taxon>
        <taxon>Pezizomycotina</taxon>
        <taxon>Eurotiomycetes</taxon>
        <taxon>Chaetothyriomycetidae</taxon>
        <taxon>Phaeomoniellales</taxon>
        <taxon>Phaeomoniellaceae</taxon>
        <taxon>Phaeomoniella</taxon>
    </lineage>
</organism>
<name>A0A0G2ETK8_PHACM</name>
<sequence>MQTSHNEPRTQNALFLLELGSLSLVLWYILSAIATVYFGALSKIPGPKLWAASQIPSQWSVMRGTYHLDLLELHKKYGSPVRIGPNEVAFFTAQSFKDIYAHRPGHKSFVPDRATHQPPPNGVDHIVCAVDDTVHARHRRLLSWAFTEKALKEQEPLIQEYIDLLISRLREQIQSPANGKVDIKSWFNFVTFDIMGDLVFGESFNCLTDSVLHPWIGIIFDSIKVVCLIGAANHFPLIKTLLNWLIPKSLHQKAVDHLDLAAQKVDRRIALQTERPDVMTFVLRNGMTEKSLESAPEKGNVLSRAELHSNSKMLIVAGSETSATLLSGAVYFLGTNPTYLREVTTEVRKFFISHDQIALSTVTNLPYLNAVIEETFRLYPPLVTGLTRVTPAGGEFVTGAYIPEKVCDF</sequence>
<keyword evidence="6" id="KW-0503">Monooxygenase</keyword>
<dbReference type="PANTHER" id="PTHR24305:SF210">
    <property type="entry name" value="CYTOCHROME P450 MONOOXYGENASE ASQL-RELATED"/>
    <property type="match status" value="1"/>
</dbReference>
<dbReference type="Pfam" id="PF00067">
    <property type="entry name" value="p450"/>
    <property type="match status" value="1"/>
</dbReference>
<dbReference type="AlphaFoldDB" id="A0A0G2ETK8"/>
<dbReference type="GO" id="GO:0020037">
    <property type="term" value="F:heme binding"/>
    <property type="evidence" value="ECO:0007669"/>
    <property type="project" value="InterPro"/>
</dbReference>
<dbReference type="CDD" id="cd11058">
    <property type="entry name" value="CYP60B-like"/>
    <property type="match status" value="1"/>
</dbReference>